<evidence type="ECO:0000313" key="2">
    <source>
        <dbReference type="EMBL" id="RVX21023.1"/>
    </source>
</evidence>
<dbReference type="PANTHER" id="PTHR12271:SF134">
    <property type="entry name" value="NUCLEOTIDYLTRANSFERASE FAMILY PROTEIN"/>
    <property type="match status" value="1"/>
</dbReference>
<dbReference type="PANTHER" id="PTHR12271">
    <property type="entry name" value="POLY A POLYMERASE CID PAP -RELATED"/>
    <property type="match status" value="1"/>
</dbReference>
<evidence type="ECO:0000259" key="1">
    <source>
        <dbReference type="Pfam" id="PF22600"/>
    </source>
</evidence>
<dbReference type="Pfam" id="PF22600">
    <property type="entry name" value="MTPAP-like_central"/>
    <property type="match status" value="1"/>
</dbReference>
<accession>A0A438KIH4</accession>
<comment type="caution">
    <text evidence="2">The sequence shown here is derived from an EMBL/GenBank/DDBJ whole genome shotgun (WGS) entry which is preliminary data.</text>
</comment>
<dbReference type="InterPro" id="IPR054708">
    <property type="entry name" value="MTPAP-like_central"/>
</dbReference>
<feature type="domain" description="Poly(A) RNA polymerase mitochondrial-like central palm" evidence="1">
    <location>
        <begin position="88"/>
        <end position="135"/>
    </location>
</feature>
<protein>
    <recommendedName>
        <fullName evidence="1">Poly(A) RNA polymerase mitochondrial-like central palm domain-containing protein</fullName>
    </recommendedName>
</protein>
<reference evidence="2 3" key="1">
    <citation type="journal article" date="2018" name="PLoS Genet.">
        <title>Population sequencing reveals clonal diversity and ancestral inbreeding in the grapevine cultivar Chardonnay.</title>
        <authorList>
            <person name="Roach M.J."/>
            <person name="Johnson D.L."/>
            <person name="Bohlmann J."/>
            <person name="van Vuuren H.J."/>
            <person name="Jones S.J."/>
            <person name="Pretorius I.S."/>
            <person name="Schmidt S.A."/>
            <person name="Borneman A.R."/>
        </authorList>
    </citation>
    <scope>NUCLEOTIDE SEQUENCE [LARGE SCALE GENOMIC DNA]</scope>
    <source>
        <strain evidence="3">cv. Chardonnay</strain>
        <tissue evidence="2">Leaf</tissue>
    </source>
</reference>
<dbReference type="Gene3D" id="3.30.460.10">
    <property type="entry name" value="Beta Polymerase, domain 2"/>
    <property type="match status" value="1"/>
</dbReference>
<organism evidence="2 3">
    <name type="scientific">Vitis vinifera</name>
    <name type="common">Grape</name>
    <dbReference type="NCBI Taxonomy" id="29760"/>
    <lineage>
        <taxon>Eukaryota</taxon>
        <taxon>Viridiplantae</taxon>
        <taxon>Streptophyta</taxon>
        <taxon>Embryophyta</taxon>
        <taxon>Tracheophyta</taxon>
        <taxon>Spermatophyta</taxon>
        <taxon>Magnoliopsida</taxon>
        <taxon>eudicotyledons</taxon>
        <taxon>Gunneridae</taxon>
        <taxon>Pentapetalae</taxon>
        <taxon>rosids</taxon>
        <taxon>Vitales</taxon>
        <taxon>Vitaceae</taxon>
        <taxon>Viteae</taxon>
        <taxon>Vitis</taxon>
    </lineage>
</organism>
<proteinExistence type="predicted"/>
<name>A0A438KIH4_VITVI</name>
<dbReference type="SUPFAM" id="SSF81301">
    <property type="entry name" value="Nucleotidyltransferase"/>
    <property type="match status" value="1"/>
</dbReference>
<dbReference type="EMBL" id="QGNW01000005">
    <property type="protein sequence ID" value="RVX21023.1"/>
    <property type="molecule type" value="Genomic_DNA"/>
</dbReference>
<dbReference type="InterPro" id="IPR043519">
    <property type="entry name" value="NT_sf"/>
</dbReference>
<evidence type="ECO:0000313" key="3">
    <source>
        <dbReference type="Proteomes" id="UP000288805"/>
    </source>
</evidence>
<dbReference type="CDD" id="cd05402">
    <property type="entry name" value="NT_PAP_TUTase"/>
    <property type="match status" value="1"/>
</dbReference>
<gene>
    <name evidence="2" type="ORF">CK203_002182</name>
</gene>
<dbReference type="AlphaFoldDB" id="A0A438KIH4"/>
<dbReference type="Proteomes" id="UP000288805">
    <property type="component" value="Unassembled WGS sequence"/>
</dbReference>
<sequence>MTLTKETLRECIPPLMSFVKLNFDGCTLGNSGHLGIGELLRDHYDKVLRAFSNHAGNQGVDALARHGVKHMVSFVGDLYLCELSLGIGHVSNVILITGARVPILKITDRGTGIECDISVENRDGIAKSRIIRMVSSIDHRFQKLSFLVIFFYPSNTSLD</sequence>